<proteinExistence type="predicted"/>
<dbReference type="OrthoDB" id="9801008at2"/>
<dbReference type="PANTHER" id="PTHR46558">
    <property type="entry name" value="TRACRIPTIONAL REGULATORY PROTEIN-RELATED-RELATED"/>
    <property type="match status" value="1"/>
</dbReference>
<organism evidence="3 4">
    <name type="scientific">Rhodoglobus vestalii</name>
    <dbReference type="NCBI Taxonomy" id="193384"/>
    <lineage>
        <taxon>Bacteria</taxon>
        <taxon>Bacillati</taxon>
        <taxon>Actinomycetota</taxon>
        <taxon>Actinomycetes</taxon>
        <taxon>Micrococcales</taxon>
        <taxon>Microbacteriaceae</taxon>
        <taxon>Rhodoglobus</taxon>
    </lineage>
</organism>
<evidence type="ECO:0000256" key="1">
    <source>
        <dbReference type="ARBA" id="ARBA00023125"/>
    </source>
</evidence>
<dbReference type="RefSeq" id="WP_141989428.1">
    <property type="nucleotide sequence ID" value="NZ_VFRA01000001.1"/>
</dbReference>
<dbReference type="SUPFAM" id="SSF47413">
    <property type="entry name" value="lambda repressor-like DNA-binding domains"/>
    <property type="match status" value="1"/>
</dbReference>
<dbReference type="Proteomes" id="UP000316560">
    <property type="component" value="Unassembled WGS sequence"/>
</dbReference>
<evidence type="ECO:0000259" key="2">
    <source>
        <dbReference type="PROSITE" id="PS50943"/>
    </source>
</evidence>
<dbReference type="InterPro" id="IPR010982">
    <property type="entry name" value="Lambda_DNA-bd_dom_sf"/>
</dbReference>
<keyword evidence="4" id="KW-1185">Reference proteome</keyword>
<dbReference type="CDD" id="cd00093">
    <property type="entry name" value="HTH_XRE"/>
    <property type="match status" value="1"/>
</dbReference>
<dbReference type="EMBL" id="VFRA01000001">
    <property type="protein sequence ID" value="TQO18879.1"/>
    <property type="molecule type" value="Genomic_DNA"/>
</dbReference>
<comment type="caution">
    <text evidence="3">The sequence shown here is derived from an EMBL/GenBank/DDBJ whole genome shotgun (WGS) entry which is preliminary data.</text>
</comment>
<evidence type="ECO:0000313" key="3">
    <source>
        <dbReference type="EMBL" id="TQO18879.1"/>
    </source>
</evidence>
<dbReference type="Pfam" id="PF01381">
    <property type="entry name" value="HTH_3"/>
    <property type="match status" value="1"/>
</dbReference>
<dbReference type="GO" id="GO:0003677">
    <property type="term" value="F:DNA binding"/>
    <property type="evidence" value="ECO:0007669"/>
    <property type="project" value="UniProtKB-KW"/>
</dbReference>
<evidence type="ECO:0000313" key="4">
    <source>
        <dbReference type="Proteomes" id="UP000316560"/>
    </source>
</evidence>
<dbReference type="PROSITE" id="PS50943">
    <property type="entry name" value="HTH_CROC1"/>
    <property type="match status" value="1"/>
</dbReference>
<dbReference type="PANTHER" id="PTHR46558:SF4">
    <property type="entry name" value="DNA-BIDING PHAGE PROTEIN"/>
    <property type="match status" value="1"/>
</dbReference>
<reference evidence="3 4" key="1">
    <citation type="submission" date="2019-06" db="EMBL/GenBank/DDBJ databases">
        <title>Sequencing the genomes of 1000 actinobacteria strains.</title>
        <authorList>
            <person name="Klenk H.-P."/>
        </authorList>
    </citation>
    <scope>NUCLEOTIDE SEQUENCE [LARGE SCALE GENOMIC DNA]</scope>
    <source>
        <strain evidence="3 4">DSM 21947</strain>
    </source>
</reference>
<gene>
    <name evidence="3" type="ORF">FB472_0407</name>
</gene>
<accession>A0A8H2PX12</accession>
<keyword evidence="1" id="KW-0238">DNA-binding</keyword>
<dbReference type="SMART" id="SM00530">
    <property type="entry name" value="HTH_XRE"/>
    <property type="match status" value="1"/>
</dbReference>
<dbReference type="InterPro" id="IPR001387">
    <property type="entry name" value="Cro/C1-type_HTH"/>
</dbReference>
<protein>
    <submittedName>
        <fullName evidence="3">Putative transcriptional regulator</fullName>
    </submittedName>
</protein>
<feature type="domain" description="HTH cro/C1-type" evidence="2">
    <location>
        <begin position="7"/>
        <end position="61"/>
    </location>
</feature>
<dbReference type="Gene3D" id="1.10.260.40">
    <property type="entry name" value="lambda repressor-like DNA-binding domains"/>
    <property type="match status" value="1"/>
</dbReference>
<sequence>MPVANSVRRHRKTAGLTQEQLSQICCVSRQTIIAVELRTHEPSLSLAFRIALALESTVDELFSIESAPLRSTLTGHLVSNS</sequence>
<dbReference type="AlphaFoldDB" id="A0A8H2PX12"/>
<name>A0A8H2PX12_9MICO</name>